<dbReference type="Proteomes" id="UP000050509">
    <property type="component" value="Unassembled WGS sequence"/>
</dbReference>
<dbReference type="GO" id="GO:0003993">
    <property type="term" value="F:acid phosphatase activity"/>
    <property type="evidence" value="ECO:0007669"/>
    <property type="project" value="InterPro"/>
</dbReference>
<dbReference type="EMBL" id="LJCR01001517">
    <property type="protein sequence ID" value="KPV50221.1"/>
    <property type="molecule type" value="Genomic_DNA"/>
</dbReference>
<evidence type="ECO:0000259" key="2">
    <source>
        <dbReference type="PROSITE" id="PS50853"/>
    </source>
</evidence>
<proteinExistence type="predicted"/>
<dbReference type="CDD" id="cd00063">
    <property type="entry name" value="FN3"/>
    <property type="match status" value="2"/>
</dbReference>
<reference evidence="3 4" key="1">
    <citation type="submission" date="2015-09" db="EMBL/GenBank/DDBJ databases">
        <title>Draft genome sequence of Kouleothrix aurantiaca JCM 19913.</title>
        <authorList>
            <person name="Hemp J."/>
        </authorList>
    </citation>
    <scope>NUCLEOTIDE SEQUENCE [LARGE SCALE GENOMIC DNA]</scope>
    <source>
        <strain evidence="3 4">COM-B</strain>
    </source>
</reference>
<dbReference type="InterPro" id="IPR036116">
    <property type="entry name" value="FN3_sf"/>
</dbReference>
<dbReference type="InterPro" id="IPR013783">
    <property type="entry name" value="Ig-like_fold"/>
</dbReference>
<gene>
    <name evidence="3" type="ORF">SE17_28230</name>
</gene>
<protein>
    <recommendedName>
        <fullName evidence="2">Fibronectin type-III domain-containing protein</fullName>
    </recommendedName>
</protein>
<comment type="caution">
    <text evidence="3">The sequence shown here is derived from an EMBL/GenBank/DDBJ whole genome shotgun (WGS) entry which is preliminary data.</text>
</comment>
<dbReference type="PATRIC" id="fig|186479.3.peg.2080"/>
<dbReference type="SMART" id="SM00060">
    <property type="entry name" value="FN3"/>
    <property type="match status" value="2"/>
</dbReference>
<evidence type="ECO:0000313" key="3">
    <source>
        <dbReference type="EMBL" id="KPV50221.1"/>
    </source>
</evidence>
<dbReference type="InterPro" id="IPR004843">
    <property type="entry name" value="Calcineurin-like_PHP"/>
</dbReference>
<sequence>MFGDWGSVNADGSNAPQASIMRLIASSGARFALTTGDNGYPSGRQANYGDLVQRGQDISAVFGPKFWAVAGAAVPLFPAIGNHGLGSTTPNHPHLLNWPQDHAVALSGGRYAKETYCCLKGTSSASYASAWYAFDAGVARFYVLHAAWSETNVGHSDEYGVDYAYHWASNTAQYRWLAADLAAHPGGLKFAFLHYPFYSDNPTEGQNTYLQGADRLEGLLSRNGVSIAFSGHAHMYQRNVKPNSHSLITYLTGGGGAKVEPIAGFGCGPLDAYGIGWSYSANNGRGKGSACGAAPAPTSDTQVFHFLLVTVKGTRVTVKPINALGKSFDVQTYEFGGAGDTQPPIVPAPPSAVAVGAGRVELAWPATSDDVGVAGYTLYRDGVAYKDLSAETLQFVDAEVVPDTLYRYALVAFDAAGNRSERSEWLDVHTPPDTTPPDAPASLSVAMAPQGADLRWAASNDDVGVTGYVLLRDGAELARLARGELRYLDTTVHAASTYRYRVLAVDRAGNRSAPSPEAVLRTPAALPPPVQYVPVARR</sequence>
<keyword evidence="4" id="KW-1185">Reference proteome</keyword>
<evidence type="ECO:0000313" key="4">
    <source>
        <dbReference type="Proteomes" id="UP000050509"/>
    </source>
</evidence>
<feature type="domain" description="Fibronectin type-III" evidence="2">
    <location>
        <begin position="346"/>
        <end position="433"/>
    </location>
</feature>
<dbReference type="PANTHER" id="PTHR22953">
    <property type="entry name" value="ACID PHOSPHATASE RELATED"/>
    <property type="match status" value="1"/>
</dbReference>
<keyword evidence="1" id="KW-0732">Signal</keyword>
<dbReference type="InterPro" id="IPR039331">
    <property type="entry name" value="PAPs-like"/>
</dbReference>
<dbReference type="PANTHER" id="PTHR22953:SF153">
    <property type="entry name" value="PURPLE ACID PHOSPHATASE"/>
    <property type="match status" value="1"/>
</dbReference>
<dbReference type="InterPro" id="IPR003961">
    <property type="entry name" value="FN3_dom"/>
</dbReference>
<dbReference type="Gene3D" id="2.60.40.10">
    <property type="entry name" value="Immunoglobulins"/>
    <property type="match status" value="2"/>
</dbReference>
<feature type="domain" description="Fibronectin type-III" evidence="2">
    <location>
        <begin position="436"/>
        <end position="525"/>
    </location>
</feature>
<name>A0A0N8PRL0_9CHLR</name>
<dbReference type="SUPFAM" id="SSF56300">
    <property type="entry name" value="Metallo-dependent phosphatases"/>
    <property type="match status" value="1"/>
</dbReference>
<dbReference type="Pfam" id="PF00149">
    <property type="entry name" value="Metallophos"/>
    <property type="match status" value="1"/>
</dbReference>
<dbReference type="Gene3D" id="3.60.21.10">
    <property type="match status" value="1"/>
</dbReference>
<evidence type="ECO:0000256" key="1">
    <source>
        <dbReference type="ARBA" id="ARBA00022729"/>
    </source>
</evidence>
<dbReference type="PROSITE" id="PS50853">
    <property type="entry name" value="FN3"/>
    <property type="match status" value="2"/>
</dbReference>
<dbReference type="AlphaFoldDB" id="A0A0N8PRL0"/>
<dbReference type="InterPro" id="IPR029052">
    <property type="entry name" value="Metallo-depent_PP-like"/>
</dbReference>
<dbReference type="SUPFAM" id="SSF49265">
    <property type="entry name" value="Fibronectin type III"/>
    <property type="match status" value="1"/>
</dbReference>
<organism evidence="3 4">
    <name type="scientific">Kouleothrix aurantiaca</name>
    <dbReference type="NCBI Taxonomy" id="186479"/>
    <lineage>
        <taxon>Bacteria</taxon>
        <taxon>Bacillati</taxon>
        <taxon>Chloroflexota</taxon>
        <taxon>Chloroflexia</taxon>
        <taxon>Chloroflexales</taxon>
        <taxon>Roseiflexineae</taxon>
        <taxon>Roseiflexaceae</taxon>
        <taxon>Kouleothrix</taxon>
    </lineage>
</organism>
<accession>A0A0N8PRL0</accession>